<evidence type="ECO:0000313" key="5">
    <source>
        <dbReference type="Proteomes" id="UP000269721"/>
    </source>
</evidence>
<keyword evidence="3" id="KW-0732">Signal</keyword>
<evidence type="ECO:0000256" key="2">
    <source>
        <dbReference type="SAM" id="Phobius"/>
    </source>
</evidence>
<feature type="compositionally biased region" description="Basic and acidic residues" evidence="1">
    <location>
        <begin position="422"/>
        <end position="441"/>
    </location>
</feature>
<dbReference type="AlphaFoldDB" id="A0A4V1IR28"/>
<reference evidence="5" key="1">
    <citation type="journal article" date="2018" name="Nat. Microbiol.">
        <title>Leveraging single-cell genomics to expand the fungal tree of life.</title>
        <authorList>
            <person name="Ahrendt S.R."/>
            <person name="Quandt C.A."/>
            <person name="Ciobanu D."/>
            <person name="Clum A."/>
            <person name="Salamov A."/>
            <person name="Andreopoulos B."/>
            <person name="Cheng J.F."/>
            <person name="Woyke T."/>
            <person name="Pelin A."/>
            <person name="Henrissat B."/>
            <person name="Reynolds N.K."/>
            <person name="Benny G.L."/>
            <person name="Smith M.E."/>
            <person name="James T.Y."/>
            <person name="Grigoriev I.V."/>
        </authorList>
    </citation>
    <scope>NUCLEOTIDE SEQUENCE [LARGE SCALE GENOMIC DNA]</scope>
</reference>
<gene>
    <name evidence="4" type="ORF">BDK51DRAFT_42681</name>
</gene>
<evidence type="ECO:0000256" key="1">
    <source>
        <dbReference type="SAM" id="MobiDB-lite"/>
    </source>
</evidence>
<feature type="transmembrane region" description="Helical" evidence="2">
    <location>
        <begin position="266"/>
        <end position="290"/>
    </location>
</feature>
<keyword evidence="2" id="KW-1133">Transmembrane helix</keyword>
<sequence>MQPHRTQHPRHRARRLNLLCRLSSLPASLICLLAALAASPCLANAAESQPATPSRLPPSTTIPQLQLLPSLQTDLSTAPSFYLNLSFVQVTFPQPANNTLLVPADTPPYNNDGSLPAKLHAQCAPTVAAQNLVGILVNATDPTSLLPPNAIPQNADLVLLLRTPAGVSLDPQLALLAEFGARVKGIICALDSDNDDGPPPPVSSPIPFPALLITSDVADHLLSVLENAPFSYFEWAWTGRRPFPAIEVAALDSAPSPPKNVDLTPWLPIPVAAVFVIVFLTTGTFTVCCLKRRQAGKSGSDPRTLKISDLDVPWATSPEQSVVAAAAVTTHDPPQPTVHRVSQSLPTPTPPQLSVSASPVALAATLSLRSAQQKWPSSRYRSSSLSSTSRPNSPAVAVSPYAATNIAAAPPLPFPPPAWRSGSDRGRRVPDQVGDAGREDPPPPLPLDMTGMDNMDHVNIW</sequence>
<feature type="chain" id="PRO_5020784140" description="PA domain-containing protein" evidence="3">
    <location>
        <begin position="46"/>
        <end position="461"/>
    </location>
</feature>
<feature type="region of interest" description="Disordered" evidence="1">
    <location>
        <begin position="331"/>
        <end position="356"/>
    </location>
</feature>
<evidence type="ECO:0008006" key="6">
    <source>
        <dbReference type="Google" id="ProtNLM"/>
    </source>
</evidence>
<accession>A0A4V1IR28</accession>
<keyword evidence="2" id="KW-0472">Membrane</keyword>
<proteinExistence type="predicted"/>
<evidence type="ECO:0000256" key="3">
    <source>
        <dbReference type="SAM" id="SignalP"/>
    </source>
</evidence>
<feature type="signal peptide" evidence="3">
    <location>
        <begin position="1"/>
        <end position="45"/>
    </location>
</feature>
<dbReference type="Proteomes" id="UP000269721">
    <property type="component" value="Unassembled WGS sequence"/>
</dbReference>
<feature type="compositionally biased region" description="Low complexity" evidence="1">
    <location>
        <begin position="376"/>
        <end position="394"/>
    </location>
</feature>
<name>A0A4V1IR28_9FUNG</name>
<evidence type="ECO:0000313" key="4">
    <source>
        <dbReference type="EMBL" id="RKO88607.1"/>
    </source>
</evidence>
<feature type="region of interest" description="Disordered" evidence="1">
    <location>
        <begin position="373"/>
        <end position="461"/>
    </location>
</feature>
<organism evidence="4 5">
    <name type="scientific">Blyttiomyces helicus</name>
    <dbReference type="NCBI Taxonomy" id="388810"/>
    <lineage>
        <taxon>Eukaryota</taxon>
        <taxon>Fungi</taxon>
        <taxon>Fungi incertae sedis</taxon>
        <taxon>Chytridiomycota</taxon>
        <taxon>Chytridiomycota incertae sedis</taxon>
        <taxon>Chytridiomycetes</taxon>
        <taxon>Chytridiomycetes incertae sedis</taxon>
        <taxon>Blyttiomyces</taxon>
    </lineage>
</organism>
<protein>
    <recommendedName>
        <fullName evidence="6">PA domain-containing protein</fullName>
    </recommendedName>
</protein>
<dbReference type="EMBL" id="KZ996605">
    <property type="protein sequence ID" value="RKO88607.1"/>
    <property type="molecule type" value="Genomic_DNA"/>
</dbReference>
<keyword evidence="5" id="KW-1185">Reference proteome</keyword>
<keyword evidence="2" id="KW-0812">Transmembrane</keyword>